<sequence length="98" mass="10895">MCAFFKTDTLKSCAIDQNAGSKKSATLQIARRVKKGIGDFPKTEKGNSLIVGYPQIGLSPFLFSHVSGHVLRLPENKSTELWEDCQILNKGHCVEMRK</sequence>
<dbReference type="Proteomes" id="UP000000823">
    <property type="component" value="Chromosome"/>
</dbReference>
<organism evidence="1">
    <name type="scientific">Streptococcus agalactiae serotype III (strain NEM316)</name>
    <dbReference type="NCBI Taxonomy" id="211110"/>
    <lineage>
        <taxon>Bacteria</taxon>
        <taxon>Bacillati</taxon>
        <taxon>Bacillota</taxon>
        <taxon>Bacilli</taxon>
        <taxon>Lactobacillales</taxon>
        <taxon>Streptococcaceae</taxon>
        <taxon>Streptococcus</taxon>
    </lineage>
</organism>
<reference evidence="1" key="1">
    <citation type="journal article" date="2002" name="Mol. Microbiol.">
        <title>Genome sequence of Streptococcus agalactiae, a pathogen causing invasive neonatal disease.</title>
        <authorList>
            <person name="Glaser P."/>
            <person name="Rusniok C."/>
            <person name="Buchrieser C."/>
            <person name="Chevalier F."/>
            <person name="Frangeul L."/>
            <person name="Msadek T."/>
            <person name="Zouine M."/>
            <person name="Couve E."/>
            <person name="Lalioui L."/>
            <person name="Poyart C."/>
            <person name="Trieu-Cuot P."/>
            <person name="Kunst F."/>
        </authorList>
    </citation>
    <scope>NUCLEOTIDE SEQUENCE [LARGE SCALE GENOMIC DNA]</scope>
    <source>
        <strain evidence="1">NEM316</strain>
    </source>
</reference>
<name>Q8E5A8_STRA3</name>
<protein>
    <submittedName>
        <fullName evidence="1">Uncharacterized protein</fullName>
    </submittedName>
</protein>
<dbReference type="KEGG" id="san:gbs1124"/>
<gene>
    <name evidence="1" type="ordered locus">gbs1124</name>
</gene>
<dbReference type="AlphaFoldDB" id="Q8E5A8"/>
<accession>Q8E5A8</accession>
<evidence type="ECO:0000313" key="1">
    <source>
        <dbReference type="EMBL" id="CAD46783.1"/>
    </source>
</evidence>
<proteinExistence type="predicted"/>
<dbReference type="EMBL" id="AL766848">
    <property type="protein sequence ID" value="CAD46783.1"/>
    <property type="molecule type" value="Genomic_DNA"/>
</dbReference>
<dbReference type="HOGENOM" id="CLU_2332291_0_0_9"/>